<dbReference type="AlphaFoldDB" id="A0A2G4U241"/>
<evidence type="ECO:0000313" key="1">
    <source>
        <dbReference type="EMBL" id="PHZ27391.1"/>
    </source>
</evidence>
<reference evidence="1 2" key="1">
    <citation type="submission" date="2017-10" db="EMBL/GenBank/DDBJ databases">
        <authorList>
            <person name="Banno H."/>
            <person name="Chua N.-H."/>
        </authorList>
    </citation>
    <scope>NUCLEOTIDE SEQUENCE [LARGE SCALE GENOMIC DNA]</scope>
    <source>
        <strain evidence="1 2">SCPM-O-B-7607</strain>
    </source>
</reference>
<dbReference type="EMBL" id="PEHN01000009">
    <property type="protein sequence ID" value="PHZ27391.1"/>
    <property type="molecule type" value="Genomic_DNA"/>
</dbReference>
<comment type="caution">
    <text evidence="1">The sequence shown here is derived from an EMBL/GenBank/DDBJ whole genome shotgun (WGS) entry which is preliminary data.</text>
</comment>
<evidence type="ECO:0000313" key="2">
    <source>
        <dbReference type="Proteomes" id="UP000229378"/>
    </source>
</evidence>
<organism evidence="1 2">
    <name type="scientific">Yersinia bercovieri</name>
    <dbReference type="NCBI Taxonomy" id="634"/>
    <lineage>
        <taxon>Bacteria</taxon>
        <taxon>Pseudomonadati</taxon>
        <taxon>Pseudomonadota</taxon>
        <taxon>Gammaproteobacteria</taxon>
        <taxon>Enterobacterales</taxon>
        <taxon>Yersiniaceae</taxon>
        <taxon>Yersinia</taxon>
    </lineage>
</organism>
<proteinExistence type="predicted"/>
<name>A0A2G4U241_YERBE</name>
<accession>A0A2G4U241</accession>
<sequence length="63" mass="7683">MHGCFVASIWCDLRLKKQTFIHHLHNNLLFFKDNLIQVTAKIACWPTKHRWLYHQNETNRFFA</sequence>
<protein>
    <submittedName>
        <fullName evidence="1">Uncharacterized protein</fullName>
    </submittedName>
</protein>
<gene>
    <name evidence="1" type="ORF">CS533_10700</name>
</gene>
<dbReference type="Proteomes" id="UP000229378">
    <property type="component" value="Unassembled WGS sequence"/>
</dbReference>